<reference evidence="12" key="1">
    <citation type="journal article" date="2014" name="Appl. Environ. Microbiol.">
        <title>Detection and genomic characterization of motility in Lactobacillus curvatus: confirmation of motility in a species outside the Lactobacillus salivarius clade.</title>
        <authorList>
            <person name="Cousin F.J."/>
            <person name="Lynch S.M."/>
            <person name="Harris H.M."/>
            <person name="McCann A."/>
            <person name="Lynch D.B."/>
            <person name="Neville B.A."/>
            <person name="Irisawa T."/>
            <person name="Okada S."/>
            <person name="Endo A."/>
            <person name="O'Toole P.W."/>
        </authorList>
    </citation>
    <scope>NUCLEOTIDE SEQUENCE</scope>
    <source>
        <strain evidence="12">DSM 18630</strain>
    </source>
</reference>
<evidence type="ECO:0000256" key="6">
    <source>
        <dbReference type="ARBA" id="ARBA00022500"/>
    </source>
</evidence>
<evidence type="ECO:0000256" key="4">
    <source>
        <dbReference type="ARBA" id="ARBA00022448"/>
    </source>
</evidence>
<keyword evidence="12" id="KW-0966">Cell projection</keyword>
<keyword evidence="11" id="KW-0175">Coiled coil</keyword>
<protein>
    <recommendedName>
        <fullName evidence="3">Flagellar FliJ protein</fullName>
    </recommendedName>
</protein>
<dbReference type="Pfam" id="PF02050">
    <property type="entry name" value="FliJ"/>
    <property type="match status" value="1"/>
</dbReference>
<dbReference type="GO" id="GO:0015031">
    <property type="term" value="P:protein transport"/>
    <property type="evidence" value="ECO:0007669"/>
    <property type="project" value="UniProtKB-KW"/>
</dbReference>
<keyword evidence="7" id="KW-1005">Bacterial flagellum biogenesis</keyword>
<evidence type="ECO:0000256" key="9">
    <source>
        <dbReference type="ARBA" id="ARBA00023136"/>
    </source>
</evidence>
<keyword evidence="8" id="KW-0653">Protein transport</keyword>
<sequence>MKKFSFSLKNLLDFRQQQTDQVKEALLLEQRKLNVQQQKLSELQQEKKETFKIDDFNIGRMQLQYHYILSLEHEIQMAAAAVIQQQQQVEQARQYLVAAKKKSQVLEKLEEKQYNQYLLDSKHQEQLVLDEIANRKKFSLF</sequence>
<dbReference type="GO" id="GO:0071973">
    <property type="term" value="P:bacterial-type flagellum-dependent cell motility"/>
    <property type="evidence" value="ECO:0007669"/>
    <property type="project" value="InterPro"/>
</dbReference>
<keyword evidence="4" id="KW-0813">Transport</keyword>
<name>A0A0A7RFK1_9LACO</name>
<keyword evidence="10" id="KW-1006">Bacterial flagellum protein export</keyword>
<dbReference type="GO" id="GO:0006935">
    <property type="term" value="P:chemotaxis"/>
    <property type="evidence" value="ECO:0007669"/>
    <property type="project" value="UniProtKB-KW"/>
</dbReference>
<evidence type="ECO:0000256" key="11">
    <source>
        <dbReference type="SAM" id="Coils"/>
    </source>
</evidence>
<organism evidence="12">
    <name type="scientific">Liquorilactobacillus ghanensis</name>
    <dbReference type="NCBI Taxonomy" id="399370"/>
    <lineage>
        <taxon>Bacteria</taxon>
        <taxon>Bacillati</taxon>
        <taxon>Bacillota</taxon>
        <taxon>Bacilli</taxon>
        <taxon>Lactobacillales</taxon>
        <taxon>Lactobacillaceae</taxon>
        <taxon>Liquorilactobacillus</taxon>
    </lineage>
</organism>
<comment type="similarity">
    <text evidence="2">Belongs to the FliJ family.</text>
</comment>
<dbReference type="InterPro" id="IPR053716">
    <property type="entry name" value="Flag_assembly_chemotaxis_eff"/>
</dbReference>
<keyword evidence="5" id="KW-1003">Cell membrane</keyword>
<proteinExistence type="inferred from homology"/>
<keyword evidence="9" id="KW-0472">Membrane</keyword>
<evidence type="ECO:0000256" key="10">
    <source>
        <dbReference type="ARBA" id="ARBA00023225"/>
    </source>
</evidence>
<evidence type="ECO:0000256" key="1">
    <source>
        <dbReference type="ARBA" id="ARBA00004413"/>
    </source>
</evidence>
<dbReference type="InterPro" id="IPR012823">
    <property type="entry name" value="Flagell_FliJ"/>
</dbReference>
<dbReference type="AlphaFoldDB" id="A0A0A7RFK1"/>
<comment type="subcellular location">
    <subcellularLocation>
        <location evidence="1">Cell membrane</location>
        <topology evidence="1">Peripheral membrane protein</topology>
        <orientation evidence="1">Cytoplasmic side</orientation>
    </subcellularLocation>
</comment>
<dbReference type="Gene3D" id="1.10.287.1700">
    <property type="match status" value="1"/>
</dbReference>
<evidence type="ECO:0000256" key="7">
    <source>
        <dbReference type="ARBA" id="ARBA00022795"/>
    </source>
</evidence>
<gene>
    <name evidence="12" type="primary">fliJ</name>
</gene>
<evidence type="ECO:0000256" key="2">
    <source>
        <dbReference type="ARBA" id="ARBA00010004"/>
    </source>
</evidence>
<keyword evidence="6" id="KW-0145">Chemotaxis</keyword>
<evidence type="ECO:0000313" key="12">
    <source>
        <dbReference type="EMBL" id="AJA34006.1"/>
    </source>
</evidence>
<feature type="coiled-coil region" evidence="11">
    <location>
        <begin position="26"/>
        <end position="53"/>
    </location>
</feature>
<evidence type="ECO:0000256" key="5">
    <source>
        <dbReference type="ARBA" id="ARBA00022475"/>
    </source>
</evidence>
<evidence type="ECO:0000256" key="8">
    <source>
        <dbReference type="ARBA" id="ARBA00022927"/>
    </source>
</evidence>
<keyword evidence="12" id="KW-0969">Cilium</keyword>
<dbReference type="EMBL" id="KM886864">
    <property type="protein sequence ID" value="AJA34006.1"/>
    <property type="molecule type" value="Genomic_DNA"/>
</dbReference>
<dbReference type="GO" id="GO:0005886">
    <property type="term" value="C:plasma membrane"/>
    <property type="evidence" value="ECO:0007669"/>
    <property type="project" value="UniProtKB-SubCell"/>
</dbReference>
<dbReference type="GO" id="GO:0009288">
    <property type="term" value="C:bacterial-type flagellum"/>
    <property type="evidence" value="ECO:0007669"/>
    <property type="project" value="InterPro"/>
</dbReference>
<keyword evidence="12" id="KW-0282">Flagellum</keyword>
<evidence type="ECO:0000256" key="3">
    <source>
        <dbReference type="ARBA" id="ARBA00020392"/>
    </source>
</evidence>
<dbReference type="GO" id="GO:0044781">
    <property type="term" value="P:bacterial-type flagellum organization"/>
    <property type="evidence" value="ECO:0007669"/>
    <property type="project" value="UniProtKB-KW"/>
</dbReference>
<accession>A0A0A7RFK1</accession>